<accession>A0ABP4Z605</accession>
<reference evidence="2" key="1">
    <citation type="journal article" date="2019" name="Int. J. Syst. Evol. Microbiol.">
        <title>The Global Catalogue of Microorganisms (GCM) 10K type strain sequencing project: providing services to taxonomists for standard genome sequencing and annotation.</title>
        <authorList>
            <consortium name="The Broad Institute Genomics Platform"/>
            <consortium name="The Broad Institute Genome Sequencing Center for Infectious Disease"/>
            <person name="Wu L."/>
            <person name="Ma J."/>
        </authorList>
    </citation>
    <scope>NUCLEOTIDE SEQUENCE [LARGE SCALE GENOMIC DNA]</scope>
    <source>
        <strain evidence="2">JCM 13250</strain>
    </source>
</reference>
<sequence length="66" mass="6730">MFLPEESAVAGAGVVGSGQRLRAELLRCAPVLGIRLASDGSLPGRVFLSAHNTTADVADHGKAPSM</sequence>
<keyword evidence="2" id="KW-1185">Reference proteome</keyword>
<dbReference type="Proteomes" id="UP001500218">
    <property type="component" value="Unassembled WGS sequence"/>
</dbReference>
<evidence type="ECO:0000313" key="2">
    <source>
        <dbReference type="Proteomes" id="UP001500218"/>
    </source>
</evidence>
<proteinExistence type="predicted"/>
<dbReference type="EMBL" id="BAAALT010000348">
    <property type="protein sequence ID" value="GAA1837975.1"/>
    <property type="molecule type" value="Genomic_DNA"/>
</dbReference>
<evidence type="ECO:0000313" key="1">
    <source>
        <dbReference type="EMBL" id="GAA1837975.1"/>
    </source>
</evidence>
<protein>
    <submittedName>
        <fullName evidence="1">Uncharacterized protein</fullName>
    </submittedName>
</protein>
<organism evidence="1 2">
    <name type="scientific">Luedemannella flava</name>
    <dbReference type="NCBI Taxonomy" id="349316"/>
    <lineage>
        <taxon>Bacteria</taxon>
        <taxon>Bacillati</taxon>
        <taxon>Actinomycetota</taxon>
        <taxon>Actinomycetes</taxon>
        <taxon>Micromonosporales</taxon>
        <taxon>Micromonosporaceae</taxon>
        <taxon>Luedemannella</taxon>
    </lineage>
</organism>
<comment type="caution">
    <text evidence="1">The sequence shown here is derived from an EMBL/GenBank/DDBJ whole genome shotgun (WGS) entry which is preliminary data.</text>
</comment>
<gene>
    <name evidence="1" type="ORF">GCM10009682_63310</name>
</gene>
<name>A0ABP4Z605_9ACTN</name>